<proteinExistence type="predicted"/>
<evidence type="ECO:0000313" key="1">
    <source>
        <dbReference type="EMBL" id="CAA9277417.1"/>
    </source>
</evidence>
<organism evidence="1">
    <name type="scientific">uncultured Adhaeribacter sp</name>
    <dbReference type="NCBI Taxonomy" id="448109"/>
    <lineage>
        <taxon>Bacteria</taxon>
        <taxon>Pseudomonadati</taxon>
        <taxon>Bacteroidota</taxon>
        <taxon>Cytophagia</taxon>
        <taxon>Cytophagales</taxon>
        <taxon>Hymenobacteraceae</taxon>
        <taxon>Adhaeribacter</taxon>
        <taxon>environmental samples</taxon>
    </lineage>
</organism>
<name>A0A6J4JI66_9BACT</name>
<feature type="non-terminal residue" evidence="1">
    <location>
        <position position="1"/>
    </location>
</feature>
<sequence length="19" mass="2174">ARSLSQRRGSQSITGYLFF</sequence>
<dbReference type="AlphaFoldDB" id="A0A6J4JI66"/>
<gene>
    <name evidence="1" type="ORF">AVDCRST_MAG95-3092</name>
</gene>
<reference evidence="1" key="1">
    <citation type="submission" date="2020-02" db="EMBL/GenBank/DDBJ databases">
        <authorList>
            <person name="Meier V. D."/>
        </authorList>
    </citation>
    <scope>NUCLEOTIDE SEQUENCE</scope>
    <source>
        <strain evidence="1">AVDCRST_MAG95</strain>
    </source>
</reference>
<accession>A0A6J4JI66</accession>
<dbReference type="EMBL" id="CADCTJ010000975">
    <property type="protein sequence ID" value="CAA9277417.1"/>
    <property type="molecule type" value="Genomic_DNA"/>
</dbReference>
<feature type="non-terminal residue" evidence="1">
    <location>
        <position position="19"/>
    </location>
</feature>
<protein>
    <submittedName>
        <fullName evidence="1">Uncharacterized protein</fullName>
    </submittedName>
</protein>